<accession>M6BZU9</accession>
<protein>
    <submittedName>
        <fullName evidence="1">Uncharacterized protein</fullName>
    </submittedName>
</protein>
<name>M6BZU9_LEPBO</name>
<gene>
    <name evidence="1" type="ORF">LEP1GSC016_1350</name>
</gene>
<dbReference type="AlphaFoldDB" id="M6BZU9"/>
<sequence>MTYFSIIIFYFVTTIYSNGKRSESLFLKTVFYKDPNF</sequence>
<evidence type="ECO:0000313" key="1">
    <source>
        <dbReference type="EMBL" id="EMJ85059.1"/>
    </source>
</evidence>
<reference evidence="1 2" key="1">
    <citation type="submission" date="2013-01" db="EMBL/GenBank/DDBJ databases">
        <authorList>
            <person name="Harkins D.M."/>
            <person name="Durkin A.S."/>
            <person name="Brinkac L.M."/>
            <person name="Haft D.H."/>
            <person name="Selengut J.D."/>
            <person name="Sanka R."/>
            <person name="DePew J."/>
            <person name="Purushe J."/>
            <person name="Galloway R.L."/>
            <person name="Vinetz J.M."/>
            <person name="Sutton G.G."/>
            <person name="Nierman W.C."/>
            <person name="Fouts D.E."/>
        </authorList>
    </citation>
    <scope>NUCLEOTIDE SEQUENCE [LARGE SCALE GENOMIC DNA]</scope>
    <source>
        <strain evidence="1 2">Sponselee CDC</strain>
    </source>
</reference>
<dbReference type="Proteomes" id="UP000011873">
    <property type="component" value="Unassembled WGS sequence"/>
</dbReference>
<dbReference type="PATRIC" id="fig|1218567.3.peg.103"/>
<dbReference type="EMBL" id="ANMU01000005">
    <property type="protein sequence ID" value="EMJ85059.1"/>
    <property type="molecule type" value="Genomic_DNA"/>
</dbReference>
<comment type="caution">
    <text evidence="1">The sequence shown here is derived from an EMBL/GenBank/DDBJ whole genome shotgun (WGS) entry which is preliminary data.</text>
</comment>
<proteinExistence type="predicted"/>
<evidence type="ECO:0000313" key="2">
    <source>
        <dbReference type="Proteomes" id="UP000011873"/>
    </source>
</evidence>
<organism evidence="1 2">
    <name type="scientific">Leptospira borgpetersenii serovar Hardjo-bovis str. Sponselee</name>
    <dbReference type="NCBI Taxonomy" id="1303729"/>
    <lineage>
        <taxon>Bacteria</taxon>
        <taxon>Pseudomonadati</taxon>
        <taxon>Spirochaetota</taxon>
        <taxon>Spirochaetia</taxon>
        <taxon>Leptospirales</taxon>
        <taxon>Leptospiraceae</taxon>
        <taxon>Leptospira</taxon>
    </lineage>
</organism>